<organism evidence="2 3">
    <name type="scientific">Sagittula marina</name>
    <dbReference type="NCBI Taxonomy" id="943940"/>
    <lineage>
        <taxon>Bacteria</taxon>
        <taxon>Pseudomonadati</taxon>
        <taxon>Pseudomonadota</taxon>
        <taxon>Alphaproteobacteria</taxon>
        <taxon>Rhodobacterales</taxon>
        <taxon>Roseobacteraceae</taxon>
        <taxon>Sagittula</taxon>
    </lineage>
</organism>
<gene>
    <name evidence="2" type="ORF">GGQ68_004718</name>
</gene>
<name>A0A7W6DV45_9RHOB</name>
<evidence type="ECO:0000313" key="3">
    <source>
        <dbReference type="Proteomes" id="UP000541426"/>
    </source>
</evidence>
<evidence type="ECO:0000256" key="1">
    <source>
        <dbReference type="SAM" id="SignalP"/>
    </source>
</evidence>
<reference evidence="2 3" key="1">
    <citation type="submission" date="2020-08" db="EMBL/GenBank/DDBJ databases">
        <title>Genomic Encyclopedia of Type Strains, Phase IV (KMG-IV): sequencing the most valuable type-strain genomes for metagenomic binning, comparative biology and taxonomic classification.</title>
        <authorList>
            <person name="Goeker M."/>
        </authorList>
    </citation>
    <scope>NUCLEOTIDE SEQUENCE [LARGE SCALE GENOMIC DNA]</scope>
    <source>
        <strain evidence="2 3">DSM 102235</strain>
    </source>
</reference>
<proteinExistence type="predicted"/>
<comment type="caution">
    <text evidence="2">The sequence shown here is derived from an EMBL/GenBank/DDBJ whole genome shotgun (WGS) entry which is preliminary data.</text>
</comment>
<sequence length="297" mass="33192">MKKMLMATAAVLVLNTVGTGAALASTQTIAEIEAKYDAQFDALQTEMQDWQGTAPDPSGIEATIGAEFDVTWEITDFSFDIPEVVFKTREFSLHLPQFKWDRTSFSMDVPEIRMETKKVGEYPCFKGWKWYSCDAKMDVPVTRTVHKKFSLDLPQTWWDRTSFSMDIPEFYSKRVEIKMHLPQFKLKDVHGEISAYQKQGEAFGLRAQQLGEAKKADMKAAVRTQIGTEKQKAVAEFDKALAALDKAIGEIRAAGADPAQLNTPDGVINLIAVRAEIVQKRGQTIADMDKALTQLAA</sequence>
<feature type="chain" id="PRO_5030694478" evidence="1">
    <location>
        <begin position="25"/>
        <end position="297"/>
    </location>
</feature>
<dbReference type="AlphaFoldDB" id="A0A7W6DV45"/>
<dbReference type="EMBL" id="JACIEJ010000021">
    <property type="protein sequence ID" value="MBB3988361.1"/>
    <property type="molecule type" value="Genomic_DNA"/>
</dbReference>
<dbReference type="RefSeq" id="WP_183970133.1">
    <property type="nucleotide sequence ID" value="NZ_BAABBZ010000046.1"/>
</dbReference>
<keyword evidence="1" id="KW-0732">Signal</keyword>
<keyword evidence="3" id="KW-1185">Reference proteome</keyword>
<dbReference type="Proteomes" id="UP000541426">
    <property type="component" value="Unassembled WGS sequence"/>
</dbReference>
<feature type="signal peptide" evidence="1">
    <location>
        <begin position="1"/>
        <end position="24"/>
    </location>
</feature>
<evidence type="ECO:0000313" key="2">
    <source>
        <dbReference type="EMBL" id="MBB3988361.1"/>
    </source>
</evidence>
<accession>A0A7W6DV45</accession>
<protein>
    <submittedName>
        <fullName evidence="2">Uncharacterized protein</fullName>
    </submittedName>
</protein>